<evidence type="ECO:0000313" key="4">
    <source>
        <dbReference type="Proteomes" id="UP000294802"/>
    </source>
</evidence>
<sequence length="688" mass="79860">MKYTGYIDSFSEINLPYHTVDNPWHYFSGAVISCDEMTLPVSYRCHHDGVYTFKTEINIELHHLWWLHFNEESYPLYIGQIVRTQEFDAKFQQLGTEYGAVYHHNQTCFTLWSPVAAYADVIIDDIKHPMTYKDGNWTITLMGDFHNKNYIYGVATNHEYHYVIDPYTKGLTLNAAAGVIVDPKIEPACFSDHMLPSIKPEESIIYEVHVRDFSMHPNSGVSPEKRGKFAGMIQSGTTTDDGLSTGIDYISSLGVTHVELLPINDFAKVDDIKFKDSYNWGYDPLHFQTPDGSYSTVPEQAEERLLELKQLVMHYHQHGIGIIIDVVFNHVFDRPTSSFEKLVPGYYFRFFEDLTVSNGTGVGNDFASERLMARKFIVDSLLYYADYFKVDGFRFDLMGSIDIDTMKMIDEVLYERNSNILLLGEGWNLNTALPDHQKTVPSNGHLVPHIHFFNDFFRDTLKGNNFDISETGYMNGGGKFFDRMFNLFRGQYYDMHVQQTINYSEVHDNHTLYDRMYYSVDRSHNELLLIHQMTTIFTVLSQGVPFIHAGQEFFRTKYGHGNTYNLSDYINRLDWSRREKYEKELEVFKKAVALKRNYKVFRLTDYQDITSRIIKFDCPSPVFGAVLFDTEYEFIVMFNPSEESCTIELPRLGVFDTELSTTQMIDQVSSKYMLKPFESAVLSKRTSY</sequence>
<evidence type="ECO:0000256" key="1">
    <source>
        <dbReference type="ARBA" id="ARBA00008061"/>
    </source>
</evidence>
<evidence type="ECO:0000313" key="3">
    <source>
        <dbReference type="EMBL" id="TDM07322.1"/>
    </source>
</evidence>
<keyword evidence="3" id="KW-0378">Hydrolase</keyword>
<dbReference type="Gene3D" id="3.20.20.80">
    <property type="entry name" value="Glycosidases"/>
    <property type="match status" value="1"/>
</dbReference>
<dbReference type="EC" id="3.2.1.41" evidence="3"/>
<dbReference type="SUPFAM" id="SSF81296">
    <property type="entry name" value="E set domains"/>
    <property type="match status" value="1"/>
</dbReference>
<dbReference type="CDD" id="cd02860">
    <property type="entry name" value="E_set_Pullulanase"/>
    <property type="match status" value="1"/>
</dbReference>
<dbReference type="InterPro" id="IPR006047">
    <property type="entry name" value="GH13_cat_dom"/>
</dbReference>
<dbReference type="InterPro" id="IPR014756">
    <property type="entry name" value="Ig_E-set"/>
</dbReference>
<dbReference type="EMBL" id="SCWB01000015">
    <property type="protein sequence ID" value="TDM07322.1"/>
    <property type="molecule type" value="Genomic_DNA"/>
</dbReference>
<gene>
    <name evidence="3" type="primary">pulA</name>
    <name evidence="3" type="ORF">ERX29_08885</name>
</gene>
<evidence type="ECO:0000259" key="2">
    <source>
        <dbReference type="SMART" id="SM00642"/>
    </source>
</evidence>
<dbReference type="Pfam" id="PF02922">
    <property type="entry name" value="CBM_48"/>
    <property type="match status" value="1"/>
</dbReference>
<dbReference type="InterPro" id="IPR013783">
    <property type="entry name" value="Ig-like_fold"/>
</dbReference>
<comment type="similarity">
    <text evidence="1">Belongs to the glycosyl hydrolase 13 family.</text>
</comment>
<reference evidence="3 4" key="1">
    <citation type="submission" date="2019-01" db="EMBL/GenBank/DDBJ databases">
        <title>Draft genome sequences of the type strains of six Macrococcus species.</title>
        <authorList>
            <person name="Mazhar S."/>
            <person name="Altermann E."/>
            <person name="Hill C."/>
            <person name="Mcauliffe O."/>
        </authorList>
    </citation>
    <scope>NUCLEOTIDE SEQUENCE [LARGE SCALE GENOMIC DNA]</scope>
    <source>
        <strain evidence="3 4">CCM4815</strain>
    </source>
</reference>
<dbReference type="CDD" id="cd11341">
    <property type="entry name" value="AmyAc_Pullulanase_LD-like"/>
    <property type="match status" value="1"/>
</dbReference>
<proteinExistence type="inferred from homology"/>
<dbReference type="InterPro" id="IPR011840">
    <property type="entry name" value="PulA_typeI"/>
</dbReference>
<dbReference type="OrthoDB" id="9761875at2"/>
<dbReference type="RefSeq" id="WP_133444331.1">
    <property type="nucleotide sequence ID" value="NZ_SCWB01000015.1"/>
</dbReference>
<comment type="caution">
    <text evidence="3">The sequence shown here is derived from an EMBL/GenBank/DDBJ whole genome shotgun (WGS) entry which is preliminary data.</text>
</comment>
<keyword evidence="3" id="KW-0326">Glycosidase</keyword>
<dbReference type="Pfam" id="PF00128">
    <property type="entry name" value="Alpha-amylase"/>
    <property type="match status" value="1"/>
</dbReference>
<dbReference type="SUPFAM" id="SSF51445">
    <property type="entry name" value="(Trans)glycosidases"/>
    <property type="match status" value="1"/>
</dbReference>
<dbReference type="GO" id="GO:0051060">
    <property type="term" value="F:pullulanase activity"/>
    <property type="evidence" value="ECO:0007669"/>
    <property type="project" value="UniProtKB-EC"/>
</dbReference>
<dbReference type="SMR" id="A0A4R6BTC5"/>
<keyword evidence="4" id="KW-1185">Reference proteome</keyword>
<dbReference type="Proteomes" id="UP000294802">
    <property type="component" value="Unassembled WGS sequence"/>
</dbReference>
<name>A0A4R6BTC5_9STAP</name>
<dbReference type="AlphaFoldDB" id="A0A4R6BTC5"/>
<feature type="domain" description="Glycosyl hydrolase family 13 catalytic" evidence="2">
    <location>
        <begin position="207"/>
        <end position="595"/>
    </location>
</feature>
<dbReference type="InterPro" id="IPR017853">
    <property type="entry name" value="GH"/>
</dbReference>
<dbReference type="PANTHER" id="PTHR43002">
    <property type="entry name" value="GLYCOGEN DEBRANCHING ENZYME"/>
    <property type="match status" value="1"/>
</dbReference>
<dbReference type="PROSITE" id="PS51257">
    <property type="entry name" value="PROKAR_LIPOPROTEIN"/>
    <property type="match status" value="1"/>
</dbReference>
<dbReference type="SMART" id="SM00642">
    <property type="entry name" value="Aamy"/>
    <property type="match status" value="1"/>
</dbReference>
<dbReference type="GO" id="GO:0005975">
    <property type="term" value="P:carbohydrate metabolic process"/>
    <property type="evidence" value="ECO:0007669"/>
    <property type="project" value="InterPro"/>
</dbReference>
<dbReference type="Gene3D" id="2.60.40.10">
    <property type="entry name" value="Immunoglobulins"/>
    <property type="match status" value="1"/>
</dbReference>
<dbReference type="InterPro" id="IPR004193">
    <property type="entry name" value="Glyco_hydro_13_N"/>
</dbReference>
<protein>
    <submittedName>
        <fullName evidence="3">Type I pullulanase</fullName>
        <ecNumber evidence="3">3.2.1.41</ecNumber>
    </submittedName>
</protein>
<accession>A0A4R6BTC5</accession>
<dbReference type="NCBIfam" id="TIGR02104">
    <property type="entry name" value="pulA_typeI"/>
    <property type="match status" value="1"/>
</dbReference>
<organism evidence="3 4">
    <name type="scientific">Macrococcus lamae</name>
    <dbReference type="NCBI Taxonomy" id="198484"/>
    <lineage>
        <taxon>Bacteria</taxon>
        <taxon>Bacillati</taxon>
        <taxon>Bacillota</taxon>
        <taxon>Bacilli</taxon>
        <taxon>Bacillales</taxon>
        <taxon>Staphylococcaceae</taxon>
        <taxon>Macrococcus</taxon>
    </lineage>
</organism>